<comment type="subcellular location">
    <subcellularLocation>
        <location evidence="2">Cytoplasmic vesicle</location>
        <location evidence="2">Secretory vesicle</location>
        <location evidence="2">Acrosome</location>
    </subcellularLocation>
    <subcellularLocation>
        <location evidence="3">Golgi apparatus membrane</location>
        <topology evidence="3">Peripheral membrane protein</topology>
    </subcellularLocation>
    <subcellularLocation>
        <location evidence="1">Golgi apparatus</location>
        <location evidence="1">trans-Golgi network membrane</location>
    </subcellularLocation>
</comment>
<evidence type="ECO:0000256" key="15">
    <source>
        <dbReference type="SAM" id="MobiDB-lite"/>
    </source>
</evidence>
<evidence type="ECO:0000256" key="7">
    <source>
        <dbReference type="ARBA" id="ARBA00023054"/>
    </source>
</evidence>
<evidence type="ECO:0000256" key="11">
    <source>
        <dbReference type="ARBA" id="ARBA00078935"/>
    </source>
</evidence>
<feature type="compositionally biased region" description="Polar residues" evidence="15">
    <location>
        <begin position="710"/>
        <end position="723"/>
    </location>
</feature>
<keyword evidence="5" id="KW-0013">ADP-ribosylation</keyword>
<feature type="region of interest" description="Disordered" evidence="15">
    <location>
        <begin position="700"/>
        <end position="723"/>
    </location>
</feature>
<comment type="function">
    <text evidence="12">Involved in vesicular trafficking at the Golgi apparatus level. Involved in endosome-to-Golgi trafficking. Mechanistically, captures transport vesicles arriving from endosomes via the protein TBC1D23. Recognized vesicles are then tethered to the trans-Golgi before subsequent SNARE engagement and vesicle fusion. Selectively regulates E-cadherin transport from the trans-Golgi network in tubulovesicular carriers.</text>
</comment>
<feature type="compositionally biased region" description="Basic and acidic residues" evidence="15">
    <location>
        <begin position="700"/>
        <end position="709"/>
    </location>
</feature>
<dbReference type="GO" id="GO:0000139">
    <property type="term" value="C:Golgi membrane"/>
    <property type="evidence" value="ECO:0007669"/>
    <property type="project" value="UniProtKB-SubCell"/>
</dbReference>
<organism evidence="17 18">
    <name type="scientific">Aythya fuligula</name>
    <name type="common">Tufted duck</name>
    <name type="synonym">Anas fuligula</name>
    <dbReference type="NCBI Taxonomy" id="219594"/>
    <lineage>
        <taxon>Eukaryota</taxon>
        <taxon>Metazoa</taxon>
        <taxon>Chordata</taxon>
        <taxon>Craniata</taxon>
        <taxon>Vertebrata</taxon>
        <taxon>Euteleostomi</taxon>
        <taxon>Archelosauria</taxon>
        <taxon>Archosauria</taxon>
        <taxon>Dinosauria</taxon>
        <taxon>Saurischia</taxon>
        <taxon>Theropoda</taxon>
        <taxon>Coelurosauria</taxon>
        <taxon>Aves</taxon>
        <taxon>Neognathae</taxon>
        <taxon>Galloanserae</taxon>
        <taxon>Anseriformes</taxon>
        <taxon>Anatidae</taxon>
        <taxon>Aythyinae</taxon>
        <taxon>Aythya</taxon>
    </lineage>
</organism>
<feature type="coiled-coil region" evidence="14">
    <location>
        <begin position="67"/>
        <end position="104"/>
    </location>
</feature>
<feature type="coiled-coil region" evidence="14">
    <location>
        <begin position="132"/>
        <end position="264"/>
    </location>
</feature>
<evidence type="ECO:0000259" key="16">
    <source>
        <dbReference type="PROSITE" id="PS50913"/>
    </source>
</evidence>
<dbReference type="PANTHER" id="PTHR23157">
    <property type="entry name" value="GRIP AND COILED-COIL DOMAIN-CONTAINING PROTEIN 1"/>
    <property type="match status" value="1"/>
</dbReference>
<keyword evidence="7 14" id="KW-0175">Coiled coil</keyword>
<feature type="region of interest" description="Disordered" evidence="15">
    <location>
        <begin position="16"/>
        <end position="57"/>
    </location>
</feature>
<dbReference type="InterPro" id="IPR000237">
    <property type="entry name" value="GRIP_dom"/>
</dbReference>
<evidence type="ECO:0000256" key="10">
    <source>
        <dbReference type="ARBA" id="ARBA00070165"/>
    </source>
</evidence>
<dbReference type="GO" id="GO:0001669">
    <property type="term" value="C:acrosomal vesicle"/>
    <property type="evidence" value="ECO:0007669"/>
    <property type="project" value="UniProtKB-SubCell"/>
</dbReference>
<evidence type="ECO:0000256" key="3">
    <source>
        <dbReference type="ARBA" id="ARBA00004395"/>
    </source>
</evidence>
<dbReference type="FunFam" id="1.10.220.60:FF:000002">
    <property type="entry name" value="Golgin subfamily A member 1"/>
    <property type="match status" value="1"/>
</dbReference>
<evidence type="ECO:0000256" key="2">
    <source>
        <dbReference type="ARBA" id="ARBA00004218"/>
    </source>
</evidence>
<dbReference type="RefSeq" id="XP_032056132.1">
    <property type="nucleotide sequence ID" value="XM_032200241.1"/>
</dbReference>
<comment type="subunit">
    <text evidence="13">Interacts with RAB6A. Directly interacts with TBC1D23. Interacts with FAM91A1; this interaction may be mediated by TBC1D23. Interacts with ARL1; this interaction recruits Golgin-97/GOLGA1 onto the Golgi apparatus.</text>
</comment>
<feature type="region of interest" description="Disordered" evidence="15">
    <location>
        <begin position="785"/>
        <end position="805"/>
    </location>
</feature>
<keyword evidence="4" id="KW-0597">Phosphoprotein</keyword>
<evidence type="ECO:0000256" key="4">
    <source>
        <dbReference type="ARBA" id="ARBA00022553"/>
    </source>
</evidence>
<evidence type="ECO:0000256" key="6">
    <source>
        <dbReference type="ARBA" id="ARBA00023034"/>
    </source>
</evidence>
<sequence>MFAKLKKKIAEEAAVAPRAGGAARIPRSISKESITSVGADSGDDFASDGSSSREDLSSQLFRRNEQIRKLEIKLSDYADQIRNLQKIKEKLENALEKHQDSSMRKFQEQNEAHQANRAKMAEGMALALEKKDQEWMEKLGQVEKEKKMLEKQLREMREQSLNLFQKRDEIDELEGFQQQEMAKVKHMLLKKEESLSKAEQELEACTQELAHTKEVLQDASNESSGLRKDLQELQQQFLELEAQRDELRTAETNAENKITALELREQELQTVIQQLSVDLQNAQVAGSGCEKRLEMLQVEHESLKVEYEQHKLKMTFEFAERNKLTEQLQEKVSSLEKKLERNLSGDEHMQELLKEKAALELKLDETRQQILTDRMHHADTVNQLETQNRELEQKLQTTTETLKKIKEAAGEQDLKIQKLETDLENERNKLQQQLSSEKHQYEQKVTELESQIAALQTAWEFDKTSTQHKISQLEKENEHLNESREKYESSLKNQESELNRLKKELSSRETVSTEIAKALEETRKQREEFQQQVSHLASLIEEKDRLIGEKSDVLLKQKEELNQLRQDHEAVLLQMHQLQSDIEACNSQAVEKEETARKEIDELKLQVQECMLAREHEKNVSDLEESAGPLNNEHLHPPENRVMEQNGEVAAADVIQLQKDNRELEQQIVEKNKMIKQLQQRMTELKKTLQKELKIRPDSEVPEVREKTNSEVPNTSVTVTNNSDLNDSREINFEYLKHVVLKFMSCRESEAFHLIKAVSVLLNFSQEEENMLKETLEYKMSWFGSKPSPKGSIRPSISSPRTLWS</sequence>
<reference evidence="18" key="1">
    <citation type="submission" date="2025-08" db="UniProtKB">
        <authorList>
            <consortium name="RefSeq"/>
        </authorList>
    </citation>
    <scope>IDENTIFICATION</scope>
    <source>
        <tissue evidence="18">Lung</tissue>
    </source>
</reference>
<evidence type="ECO:0000256" key="5">
    <source>
        <dbReference type="ARBA" id="ARBA00022765"/>
    </source>
</evidence>
<feature type="domain" description="GRIP" evidence="16">
    <location>
        <begin position="726"/>
        <end position="775"/>
    </location>
</feature>
<keyword evidence="17" id="KW-1185">Reference proteome</keyword>
<dbReference type="GeneID" id="116496859"/>
<dbReference type="GO" id="GO:0005802">
    <property type="term" value="C:trans-Golgi network"/>
    <property type="evidence" value="ECO:0007669"/>
    <property type="project" value="UniProtKB-ARBA"/>
</dbReference>
<dbReference type="Gene3D" id="1.10.220.60">
    <property type="entry name" value="GRIP domain"/>
    <property type="match status" value="1"/>
</dbReference>
<dbReference type="PROSITE" id="PS50913">
    <property type="entry name" value="GRIP"/>
    <property type="match status" value="1"/>
</dbReference>
<dbReference type="SMART" id="SM00755">
    <property type="entry name" value="Grip"/>
    <property type="match status" value="1"/>
</dbReference>
<dbReference type="Pfam" id="PF01465">
    <property type="entry name" value="GRIP"/>
    <property type="match status" value="1"/>
</dbReference>
<feature type="compositionally biased region" description="Low complexity" evidence="15">
    <location>
        <begin position="16"/>
        <end position="26"/>
    </location>
</feature>
<feature type="coiled-coil region" evidence="14">
    <location>
        <begin position="654"/>
        <end position="695"/>
    </location>
</feature>
<evidence type="ECO:0000313" key="17">
    <source>
        <dbReference type="Proteomes" id="UP000504639"/>
    </source>
</evidence>
<dbReference type="Proteomes" id="UP000504639">
    <property type="component" value="Chromosome 19"/>
</dbReference>
<dbReference type="InParanoid" id="A0A6J3E2N0"/>
<name>A0A6J3E2N0_AYTFU</name>
<protein>
    <recommendedName>
        <fullName evidence="10">Golgin subfamily A member 1</fullName>
    </recommendedName>
    <alternativeName>
        <fullName evidence="11">Golgin-97</fullName>
    </alternativeName>
</protein>
<dbReference type="Gene3D" id="1.20.5.340">
    <property type="match status" value="1"/>
</dbReference>
<proteinExistence type="predicted"/>
<dbReference type="CTD" id="2800"/>
<feature type="region of interest" description="Disordered" evidence="15">
    <location>
        <begin position="470"/>
        <end position="494"/>
    </location>
</feature>
<keyword evidence="8" id="KW-0472">Membrane</keyword>
<feature type="compositionally biased region" description="Polar residues" evidence="15">
    <location>
        <begin position="795"/>
        <end position="805"/>
    </location>
</feature>
<evidence type="ECO:0000313" key="18">
    <source>
        <dbReference type="RefSeq" id="XP_032056132.1"/>
    </source>
</evidence>
<evidence type="ECO:0000256" key="8">
    <source>
        <dbReference type="ARBA" id="ARBA00023136"/>
    </source>
</evidence>
<keyword evidence="9" id="KW-0968">Cytoplasmic vesicle</keyword>
<keyword evidence="6" id="KW-0333">Golgi apparatus</keyword>
<dbReference type="PANTHER" id="PTHR23157:SF24">
    <property type="entry name" value="GOLGIN SUBFAMILY A MEMBER 1"/>
    <property type="match status" value="1"/>
</dbReference>
<dbReference type="InterPro" id="IPR051952">
    <property type="entry name" value="Golgi-autophagy_related"/>
</dbReference>
<evidence type="ECO:0000256" key="12">
    <source>
        <dbReference type="ARBA" id="ARBA00093371"/>
    </source>
</evidence>
<dbReference type="AlphaFoldDB" id="A0A6J3E2N0"/>
<dbReference type="KEGG" id="aful:116496859"/>
<gene>
    <name evidence="18" type="primary">GOLGA1</name>
</gene>
<evidence type="ECO:0000256" key="1">
    <source>
        <dbReference type="ARBA" id="ARBA00004198"/>
    </source>
</evidence>
<evidence type="ECO:0000256" key="14">
    <source>
        <dbReference type="SAM" id="Coils"/>
    </source>
</evidence>
<evidence type="ECO:0000256" key="9">
    <source>
        <dbReference type="ARBA" id="ARBA00023329"/>
    </source>
</evidence>
<evidence type="ECO:0000256" key="13">
    <source>
        <dbReference type="ARBA" id="ARBA00093537"/>
    </source>
</evidence>
<accession>A0A6J3E2N0</accession>